<evidence type="ECO:0000256" key="3">
    <source>
        <dbReference type="ARBA" id="ARBA00023157"/>
    </source>
</evidence>
<dbReference type="EMBL" id="CADEPM010000001">
    <property type="protein sequence ID" value="CAB3399116.1"/>
    <property type="molecule type" value="Genomic_DNA"/>
</dbReference>
<dbReference type="InterPro" id="IPR036084">
    <property type="entry name" value="Ser_inhib-like_sf"/>
</dbReference>
<keyword evidence="6" id="KW-1185">Reference proteome</keyword>
<evidence type="ECO:0000313" key="5">
    <source>
        <dbReference type="EMBL" id="CAB3399116.1"/>
    </source>
</evidence>
<reference evidence="5 6" key="1">
    <citation type="submission" date="2020-04" db="EMBL/GenBank/DDBJ databases">
        <authorList>
            <person name="Laetsch R D."/>
            <person name="Stevens L."/>
            <person name="Kumar S."/>
            <person name="Blaxter L. M."/>
        </authorList>
    </citation>
    <scope>NUCLEOTIDE SEQUENCE [LARGE SCALE GENOMIC DNA]</scope>
</reference>
<dbReference type="PANTHER" id="PTHR23259">
    <property type="entry name" value="RIDDLE"/>
    <property type="match status" value="1"/>
</dbReference>
<name>A0A8S1EGP3_9PELO</name>
<dbReference type="PANTHER" id="PTHR23259:SF70">
    <property type="entry name" value="ACCESSORY GLAND PROTEIN ACP62F-RELATED"/>
    <property type="match status" value="1"/>
</dbReference>
<sequence length="673" mass="73624">MNEEFKTCGTACEPTCEAQPAFCTLQCVIGCQCKNGFVRNSNNECVKKEDCNKADPTVAPVQSCPANETFSDCHNACSEPKCPTGVEVGCSCNQGFRRNSEGRCVLESECPPVTNENPCNLTDCPPGTACQVQNQKAICRNASHSLSCASMLCQVGHSCQQIDGRATCVSIETPIDPVPSVRPRLTCANIRCGSKAGCAMVMPSNCQGTSCEGHPMCIDENPCHYTKCAAGQTCRLQEIQCIRAPCQRENCDLTPSAPACSCGHNETFSSCYNACSEPKCGDDSLKMCNRMCTQGCACNEGFYRNFDGICVLQEDCEKPTETDSICASNEIFSKCFNSCLEKKCQENRDEICLEMCSEGCTCIDGFYRNSKGICVSREECDTFLETHSNITCGKNEVLSTCHNPCSEPNCVSNPSQMCTLMCFQGCSCIEGFYRNLDGECVQHSECPQDDAIRTCGTNETFSNCYNTCEEPKCQKSNENAMCEMCAQGCTCNDGFHRSPEGTCVAHEDCPPVMKCPKDNVFTECYNSCSEAKCKSADKNERGIICKGTEEHSNCAPQCEYYCTGRLACSQTNNTCTPGCICRPKYKKDSNGICVHNRHCFKTTTCIENEEWSKLATFSCANVRCSGGTRCVMVETCPGVSKPICLKENAWGTIDCPNEQTCKQQEVKCLRAPW</sequence>
<dbReference type="OrthoDB" id="152433at2759"/>
<organism evidence="5 6">
    <name type="scientific">Caenorhabditis bovis</name>
    <dbReference type="NCBI Taxonomy" id="2654633"/>
    <lineage>
        <taxon>Eukaryota</taxon>
        <taxon>Metazoa</taxon>
        <taxon>Ecdysozoa</taxon>
        <taxon>Nematoda</taxon>
        <taxon>Chromadorea</taxon>
        <taxon>Rhabditida</taxon>
        <taxon>Rhabditina</taxon>
        <taxon>Rhabditomorpha</taxon>
        <taxon>Rhabditoidea</taxon>
        <taxon>Rhabditidae</taxon>
        <taxon>Peloderinae</taxon>
        <taxon>Caenorhabditis</taxon>
    </lineage>
</organism>
<evidence type="ECO:0000256" key="1">
    <source>
        <dbReference type="ARBA" id="ARBA00022690"/>
    </source>
</evidence>
<accession>A0A8S1EGP3</accession>
<feature type="domain" description="Follistatin-like" evidence="4">
    <location>
        <begin position="147"/>
        <end position="169"/>
    </location>
</feature>
<keyword evidence="2" id="KW-0722">Serine protease inhibitor</keyword>
<dbReference type="Gene3D" id="2.10.25.10">
    <property type="entry name" value="Laminin"/>
    <property type="match status" value="7"/>
</dbReference>
<keyword evidence="3" id="KW-1015">Disulfide bond</keyword>
<keyword evidence="1" id="KW-0646">Protease inhibitor</keyword>
<dbReference type="Pfam" id="PF01826">
    <property type="entry name" value="TIL"/>
    <property type="match status" value="5"/>
</dbReference>
<dbReference type="Proteomes" id="UP000494206">
    <property type="component" value="Unassembled WGS sequence"/>
</dbReference>
<dbReference type="SMART" id="SM00274">
    <property type="entry name" value="FOLN"/>
    <property type="match status" value="4"/>
</dbReference>
<dbReference type="InterPro" id="IPR051368">
    <property type="entry name" value="SerProtInhib-TIL_Domain"/>
</dbReference>
<feature type="domain" description="Follistatin-like" evidence="4">
    <location>
        <begin position="618"/>
        <end position="645"/>
    </location>
</feature>
<proteinExistence type="predicted"/>
<evidence type="ECO:0000313" key="6">
    <source>
        <dbReference type="Proteomes" id="UP000494206"/>
    </source>
</evidence>
<gene>
    <name evidence="5" type="ORF">CBOVIS_LOCUS2295</name>
</gene>
<dbReference type="SUPFAM" id="SSF57567">
    <property type="entry name" value="Serine protease inhibitors"/>
    <property type="match status" value="7"/>
</dbReference>
<dbReference type="GO" id="GO:0004867">
    <property type="term" value="F:serine-type endopeptidase inhibitor activity"/>
    <property type="evidence" value="ECO:0007669"/>
    <property type="project" value="UniProtKB-KW"/>
</dbReference>
<evidence type="ECO:0000256" key="2">
    <source>
        <dbReference type="ARBA" id="ARBA00022900"/>
    </source>
</evidence>
<dbReference type="AlphaFoldDB" id="A0A8S1EGP3"/>
<feature type="domain" description="Follistatin-like" evidence="4">
    <location>
        <begin position="118"/>
        <end position="140"/>
    </location>
</feature>
<dbReference type="InterPro" id="IPR003645">
    <property type="entry name" value="Fol_N"/>
</dbReference>
<evidence type="ECO:0000259" key="4">
    <source>
        <dbReference type="SMART" id="SM00274"/>
    </source>
</evidence>
<dbReference type="InterPro" id="IPR002919">
    <property type="entry name" value="TIL_dom"/>
</dbReference>
<feature type="domain" description="Follistatin-like" evidence="4">
    <location>
        <begin position="222"/>
        <end position="247"/>
    </location>
</feature>
<dbReference type="CDD" id="cd19941">
    <property type="entry name" value="TIL"/>
    <property type="match status" value="7"/>
</dbReference>
<protein>
    <recommendedName>
        <fullName evidence="4">Follistatin-like domain-containing protein</fullName>
    </recommendedName>
</protein>
<comment type="caution">
    <text evidence="5">The sequence shown here is derived from an EMBL/GenBank/DDBJ whole genome shotgun (WGS) entry which is preliminary data.</text>
</comment>